<name>A0ABS9SGQ1_9BACT</name>
<organism evidence="1 2">
    <name type="scientific">Niabella ginsengisoli</name>
    <dbReference type="NCBI Taxonomy" id="522298"/>
    <lineage>
        <taxon>Bacteria</taxon>
        <taxon>Pseudomonadati</taxon>
        <taxon>Bacteroidota</taxon>
        <taxon>Chitinophagia</taxon>
        <taxon>Chitinophagales</taxon>
        <taxon>Chitinophagaceae</taxon>
        <taxon>Niabella</taxon>
    </lineage>
</organism>
<sequence>MIQQIHFTISSKTPIKSLAGLQIFFDLKGHSEANNFYFSLQDATLSLNGIKTNLKNGFFKNAQYEASIKDAFNNNNDYSRKIQRETSGIYNNQFFTIDENASPIEGLPEQHLLMQGLPEKLAQEIKNNNAIFCTIMLRRPFSAEVMERLQMAINAFPVINRRLEKIFHKTEQWINIIPLQVNGTFLDIHSIEGLNGLKYRLQAANYDSPVEEGQAIIRAARVSKNSSNDIRNALKSLLEAIRDESAYFSRTSNDFISSRLNEISKILTRLEDQVQMSKDEKPTFRYALLKAKNPGETVQVSYWNTFPSEASFVKANASFKAVQHSIVEAGSCFSITPALGGMEILNDYAQKQMLVRQLSSKGKIISVEDVKLLCYELFGQKIKNVEVKKKSMHILKGSCSGIARFIDIQITVFKDSYTEDARAHLEKQLSYQLETSASFMFPFEINVAEERSGA</sequence>
<dbReference type="Proteomes" id="UP001202248">
    <property type="component" value="Unassembled WGS sequence"/>
</dbReference>
<comment type="caution">
    <text evidence="1">The sequence shown here is derived from an EMBL/GenBank/DDBJ whole genome shotgun (WGS) entry which is preliminary data.</text>
</comment>
<gene>
    <name evidence="1" type="ORF">MKP09_06290</name>
</gene>
<dbReference type="EMBL" id="JAKWBL010000001">
    <property type="protein sequence ID" value="MCH5597541.1"/>
    <property type="molecule type" value="Genomic_DNA"/>
</dbReference>
<reference evidence="1 2" key="1">
    <citation type="submission" date="2022-02" db="EMBL/GenBank/DDBJ databases">
        <authorList>
            <person name="Min J."/>
        </authorList>
    </citation>
    <scope>NUCLEOTIDE SEQUENCE [LARGE SCALE GENOMIC DNA]</scope>
    <source>
        <strain evidence="1 2">GR10-1</strain>
    </source>
</reference>
<dbReference type="RefSeq" id="WP_240826922.1">
    <property type="nucleotide sequence ID" value="NZ_JAKWBL010000001.1"/>
</dbReference>
<keyword evidence="2" id="KW-1185">Reference proteome</keyword>
<evidence type="ECO:0000313" key="1">
    <source>
        <dbReference type="EMBL" id="MCH5597541.1"/>
    </source>
</evidence>
<evidence type="ECO:0000313" key="2">
    <source>
        <dbReference type="Proteomes" id="UP001202248"/>
    </source>
</evidence>
<accession>A0ABS9SGQ1</accession>
<protein>
    <submittedName>
        <fullName evidence="1">Uncharacterized protein</fullName>
    </submittedName>
</protein>
<proteinExistence type="predicted"/>